<comment type="caution">
    <text evidence="3">The sequence shown here is derived from an EMBL/GenBank/DDBJ whole genome shotgun (WGS) entry which is preliminary data.</text>
</comment>
<dbReference type="EMBL" id="FNKM01000002">
    <property type="protein sequence ID" value="SDR31259.1"/>
    <property type="molecule type" value="Genomic_DNA"/>
</dbReference>
<dbReference type="OrthoDB" id="9803101at2"/>
<sequence length="135" mass="14263">MAGNRIHSIHSTHAAPPGGHYSQAVAHGGLLYVSGQLPVRANGEHSAGQPFAVQASIALDNLVAILGEAGLSPGDLLKVTVYVVGIEHWPAFDQIYARYLGEHKPARAVVPVPVLHHGYLIEIDAVARTAQEQPS</sequence>
<keyword evidence="4" id="KW-1185">Reference proteome</keyword>
<reference evidence="3 5" key="2">
    <citation type="submission" date="2019-06" db="EMBL/GenBank/DDBJ databases">
        <title>Pseudomonas bimorpha sp. nov. isolated from bovine raw milk and skim milk concentrate.</title>
        <authorList>
            <person name="Hofmann K."/>
            <person name="Huptas C."/>
            <person name="Doll E."/>
            <person name="Scherer S."/>
            <person name="Wenning M."/>
        </authorList>
    </citation>
    <scope>NUCLEOTIDE SEQUENCE [LARGE SCALE GENOMIC DNA]</scope>
    <source>
        <strain evidence="3 5">DSM 17515</strain>
    </source>
</reference>
<protein>
    <submittedName>
        <fullName evidence="2">Reactive intermediate/imine deaminase</fullName>
    </submittedName>
    <submittedName>
        <fullName evidence="3">RidA family protein</fullName>
    </submittedName>
</protein>
<dbReference type="EMBL" id="VFES01000008">
    <property type="protein sequence ID" value="TWR65870.1"/>
    <property type="molecule type" value="Genomic_DNA"/>
</dbReference>
<accession>A0A1H1I101</accession>
<dbReference type="RefSeq" id="WP_090406261.1">
    <property type="nucleotide sequence ID" value="NZ_FNKM01000002.1"/>
</dbReference>
<comment type="similarity">
    <text evidence="1">Belongs to the RutC family.</text>
</comment>
<dbReference type="InterPro" id="IPR035959">
    <property type="entry name" value="RutC-like_sf"/>
</dbReference>
<evidence type="ECO:0000313" key="2">
    <source>
        <dbReference type="EMBL" id="SDR31259.1"/>
    </source>
</evidence>
<evidence type="ECO:0000313" key="4">
    <source>
        <dbReference type="Proteomes" id="UP000198740"/>
    </source>
</evidence>
<evidence type="ECO:0000256" key="1">
    <source>
        <dbReference type="ARBA" id="ARBA00010552"/>
    </source>
</evidence>
<dbReference type="InterPro" id="IPR006175">
    <property type="entry name" value="YjgF/YER057c/UK114"/>
</dbReference>
<dbReference type="Proteomes" id="UP000317267">
    <property type="component" value="Unassembled WGS sequence"/>
</dbReference>
<dbReference type="SUPFAM" id="SSF55298">
    <property type="entry name" value="YjgF-like"/>
    <property type="match status" value="1"/>
</dbReference>
<dbReference type="CDD" id="cd00448">
    <property type="entry name" value="YjgF_YER057c_UK114_family"/>
    <property type="match status" value="1"/>
</dbReference>
<dbReference type="GO" id="GO:0019239">
    <property type="term" value="F:deaminase activity"/>
    <property type="evidence" value="ECO:0007669"/>
    <property type="project" value="TreeGrafter"/>
</dbReference>
<gene>
    <name evidence="3" type="ORF">FIV39_14955</name>
    <name evidence="2" type="ORF">SAMN04490186_4998</name>
</gene>
<dbReference type="PANTHER" id="PTHR11803:SF58">
    <property type="entry name" value="PROTEIN HMF1-RELATED"/>
    <property type="match status" value="1"/>
</dbReference>
<dbReference type="GO" id="GO:0005829">
    <property type="term" value="C:cytosol"/>
    <property type="evidence" value="ECO:0007669"/>
    <property type="project" value="TreeGrafter"/>
</dbReference>
<dbReference type="AlphaFoldDB" id="A0A1H1I101"/>
<dbReference type="Gene3D" id="3.30.1330.40">
    <property type="entry name" value="RutC-like"/>
    <property type="match status" value="1"/>
</dbReference>
<dbReference type="Proteomes" id="UP000198740">
    <property type="component" value="Unassembled WGS sequence"/>
</dbReference>
<proteinExistence type="inferred from homology"/>
<organism evidence="3 5">
    <name type="scientific">Pseudomonas grimontii</name>
    <dbReference type="NCBI Taxonomy" id="129847"/>
    <lineage>
        <taxon>Bacteria</taxon>
        <taxon>Pseudomonadati</taxon>
        <taxon>Pseudomonadota</taxon>
        <taxon>Gammaproteobacteria</taxon>
        <taxon>Pseudomonadales</taxon>
        <taxon>Pseudomonadaceae</taxon>
        <taxon>Pseudomonas</taxon>
    </lineage>
</organism>
<name>A0A1H1I101_9PSED</name>
<reference evidence="2 4" key="1">
    <citation type="submission" date="2016-10" db="EMBL/GenBank/DDBJ databases">
        <authorList>
            <person name="Varghese N."/>
            <person name="Submissions S."/>
        </authorList>
    </citation>
    <scope>NUCLEOTIDE SEQUENCE [LARGE SCALE GENOMIC DNA]</scope>
    <source>
        <strain evidence="2 4">BS2976</strain>
    </source>
</reference>
<dbReference type="PANTHER" id="PTHR11803">
    <property type="entry name" value="2-IMINOBUTANOATE/2-IMINOPROPANOATE DEAMINASE RIDA"/>
    <property type="match status" value="1"/>
</dbReference>
<evidence type="ECO:0000313" key="3">
    <source>
        <dbReference type="EMBL" id="TWR65870.1"/>
    </source>
</evidence>
<evidence type="ECO:0000313" key="5">
    <source>
        <dbReference type="Proteomes" id="UP000317267"/>
    </source>
</evidence>
<dbReference type="Pfam" id="PF01042">
    <property type="entry name" value="Ribonuc_L-PSP"/>
    <property type="match status" value="1"/>
</dbReference>